<feature type="domain" description="FF" evidence="4">
    <location>
        <begin position="307"/>
        <end position="362"/>
    </location>
</feature>
<evidence type="ECO:0000313" key="6">
    <source>
        <dbReference type="Proteomes" id="UP000281549"/>
    </source>
</evidence>
<dbReference type="InterPro" id="IPR045148">
    <property type="entry name" value="TCRG1-like"/>
</dbReference>
<dbReference type="InterPro" id="IPR036517">
    <property type="entry name" value="FF_domain_sf"/>
</dbReference>
<dbReference type="PROSITE" id="PS01159">
    <property type="entry name" value="WW_DOMAIN_1"/>
    <property type="match status" value="1"/>
</dbReference>
<dbReference type="Gene3D" id="2.20.70.10">
    <property type="match status" value="2"/>
</dbReference>
<accession>A0A4P9YFL2</accession>
<dbReference type="PANTHER" id="PTHR15377:SF3">
    <property type="entry name" value="WW DOMAIN-CONTAINING PROTEIN"/>
    <property type="match status" value="1"/>
</dbReference>
<dbReference type="SUPFAM" id="SSF51045">
    <property type="entry name" value="WW domain"/>
    <property type="match status" value="2"/>
</dbReference>
<dbReference type="PROSITE" id="PS51676">
    <property type="entry name" value="FF"/>
    <property type="match status" value="1"/>
</dbReference>
<feature type="compositionally biased region" description="Acidic residues" evidence="2">
    <location>
        <begin position="136"/>
        <end position="153"/>
    </location>
</feature>
<proteinExistence type="predicted"/>
<dbReference type="Proteomes" id="UP000281549">
    <property type="component" value="Unassembled WGS sequence"/>
</dbReference>
<dbReference type="AlphaFoldDB" id="A0A4P9YFL2"/>
<evidence type="ECO:0000256" key="1">
    <source>
        <dbReference type="ARBA" id="ARBA00022737"/>
    </source>
</evidence>
<dbReference type="InterPro" id="IPR002713">
    <property type="entry name" value="FF_domain"/>
</dbReference>
<dbReference type="Gene3D" id="1.10.10.440">
    <property type="entry name" value="FF domain"/>
    <property type="match status" value="2"/>
</dbReference>
<evidence type="ECO:0000259" key="3">
    <source>
        <dbReference type="PROSITE" id="PS50020"/>
    </source>
</evidence>
<dbReference type="PROSITE" id="PS50020">
    <property type="entry name" value="WW_DOMAIN_2"/>
    <property type="match status" value="2"/>
</dbReference>
<dbReference type="CDD" id="cd00201">
    <property type="entry name" value="WW"/>
    <property type="match status" value="1"/>
</dbReference>
<dbReference type="Pfam" id="PF01846">
    <property type="entry name" value="FF"/>
    <property type="match status" value="2"/>
</dbReference>
<evidence type="ECO:0000259" key="4">
    <source>
        <dbReference type="PROSITE" id="PS51676"/>
    </source>
</evidence>
<evidence type="ECO:0000256" key="2">
    <source>
        <dbReference type="SAM" id="MobiDB-lite"/>
    </source>
</evidence>
<protein>
    <recommendedName>
        <fullName evidence="7">WW domain-containing protein</fullName>
    </recommendedName>
</protein>
<keyword evidence="1" id="KW-0677">Repeat</keyword>
<dbReference type="SUPFAM" id="SSF81698">
    <property type="entry name" value="FF domain"/>
    <property type="match status" value="2"/>
</dbReference>
<dbReference type="InterPro" id="IPR036020">
    <property type="entry name" value="WW_dom_sf"/>
</dbReference>
<dbReference type="EMBL" id="ML005688">
    <property type="protein sequence ID" value="RKP17752.1"/>
    <property type="molecule type" value="Genomic_DNA"/>
</dbReference>
<organism evidence="5 6">
    <name type="scientific">Rozella allomycis (strain CSF55)</name>
    <dbReference type="NCBI Taxonomy" id="988480"/>
    <lineage>
        <taxon>Eukaryota</taxon>
        <taxon>Fungi</taxon>
        <taxon>Fungi incertae sedis</taxon>
        <taxon>Cryptomycota</taxon>
        <taxon>Cryptomycota incertae sedis</taxon>
        <taxon>Rozella</taxon>
    </lineage>
</organism>
<feature type="domain" description="WW" evidence="3">
    <location>
        <begin position="20"/>
        <end position="53"/>
    </location>
</feature>
<feature type="domain" description="WW" evidence="3">
    <location>
        <begin position="67"/>
        <end position="96"/>
    </location>
</feature>
<sequence length="394" mass="46732">MNFYSSAFQPSKTSPWYKALALATGWSKHETVEGKTFYFNPITGVSTFVKPTDDQEKPFAIKAIGNSPWRIVYTDKQHYYFYNKETRWCGWFPPQDVLEQFIWPMDDEERMDLLDPSTALVSEAEAEEESIKNEKEEEEALEHDEDKDEEEETLDTKKIRLDDIEQVVATKELTTQEKTQIFIELLKENNVSPYDSWALVVPKIKDDERFQLLTSEKEKTKAFAAYGKDMIQAIQEEQRMKKEALCKEFELYVMENVSEKSYFDDFKRNIKRLSKFKSLDSYFVEKTFKDRVKFLKKSKSETSTNVTVQKKDEFWQLLLDTLEIHMKSRWRDVKPLIQNDERFNSVSSMSEKEDIFYDYLEFLKSESEQDRKSRLERQAMNKSSIESVANKLKK</sequence>
<dbReference type="GO" id="GO:0003712">
    <property type="term" value="F:transcription coregulator activity"/>
    <property type="evidence" value="ECO:0007669"/>
    <property type="project" value="TreeGrafter"/>
</dbReference>
<dbReference type="Pfam" id="PF00397">
    <property type="entry name" value="WW"/>
    <property type="match status" value="1"/>
</dbReference>
<name>A0A4P9YFL2_ROZAC</name>
<dbReference type="GO" id="GO:0070063">
    <property type="term" value="F:RNA polymerase binding"/>
    <property type="evidence" value="ECO:0007669"/>
    <property type="project" value="InterPro"/>
</dbReference>
<dbReference type="InterPro" id="IPR001202">
    <property type="entry name" value="WW_dom"/>
</dbReference>
<dbReference type="GO" id="GO:0005634">
    <property type="term" value="C:nucleus"/>
    <property type="evidence" value="ECO:0007669"/>
    <property type="project" value="TreeGrafter"/>
</dbReference>
<gene>
    <name evidence="5" type="ORF">ROZALSC1DRAFT_30478</name>
</gene>
<evidence type="ECO:0008006" key="7">
    <source>
        <dbReference type="Google" id="ProtNLM"/>
    </source>
</evidence>
<dbReference type="SMART" id="SM00456">
    <property type="entry name" value="WW"/>
    <property type="match status" value="2"/>
</dbReference>
<dbReference type="SMART" id="SM00441">
    <property type="entry name" value="FF"/>
    <property type="match status" value="2"/>
</dbReference>
<evidence type="ECO:0000313" key="5">
    <source>
        <dbReference type="EMBL" id="RKP17752.1"/>
    </source>
</evidence>
<reference evidence="6" key="1">
    <citation type="journal article" date="2018" name="Nat. Microbiol.">
        <title>Leveraging single-cell genomics to expand the fungal tree of life.</title>
        <authorList>
            <person name="Ahrendt S.R."/>
            <person name="Quandt C.A."/>
            <person name="Ciobanu D."/>
            <person name="Clum A."/>
            <person name="Salamov A."/>
            <person name="Andreopoulos B."/>
            <person name="Cheng J.F."/>
            <person name="Woyke T."/>
            <person name="Pelin A."/>
            <person name="Henrissat B."/>
            <person name="Reynolds N.K."/>
            <person name="Benny G.L."/>
            <person name="Smith M.E."/>
            <person name="James T.Y."/>
            <person name="Grigoriev I.V."/>
        </authorList>
    </citation>
    <scope>NUCLEOTIDE SEQUENCE [LARGE SCALE GENOMIC DNA]</scope>
    <source>
        <strain evidence="6">CSF55</strain>
    </source>
</reference>
<feature type="region of interest" description="Disordered" evidence="2">
    <location>
        <begin position="122"/>
        <end position="154"/>
    </location>
</feature>
<feature type="region of interest" description="Disordered" evidence="2">
    <location>
        <begin position="373"/>
        <end position="394"/>
    </location>
</feature>
<dbReference type="PANTHER" id="PTHR15377">
    <property type="entry name" value="TRANSCRIPTION ELONGATION REGULATOR 1"/>
    <property type="match status" value="1"/>
</dbReference>